<reference evidence="9 10" key="1">
    <citation type="submission" date="2018-06" db="EMBL/GenBank/DDBJ databases">
        <authorList>
            <consortium name="Pathogen Informatics"/>
            <person name="Doyle S."/>
        </authorList>
    </citation>
    <scope>NUCLEOTIDE SEQUENCE [LARGE SCALE GENOMIC DNA]</scope>
    <source>
        <strain evidence="9 10">NCTC8500</strain>
    </source>
</reference>
<dbReference type="EMBL" id="UGFG01000001">
    <property type="protein sequence ID" value="STM41608.1"/>
    <property type="molecule type" value="Genomic_DNA"/>
</dbReference>
<evidence type="ECO:0000256" key="4">
    <source>
        <dbReference type="ARBA" id="ARBA00021980"/>
    </source>
</evidence>
<proteinExistence type="inferred from homology"/>
<organism evidence="9 10">
    <name type="scientific">Escherichia coli</name>
    <dbReference type="NCBI Taxonomy" id="562"/>
    <lineage>
        <taxon>Bacteria</taxon>
        <taxon>Pseudomonadati</taxon>
        <taxon>Pseudomonadota</taxon>
        <taxon>Gammaproteobacteria</taxon>
        <taxon>Enterobacterales</taxon>
        <taxon>Enterobacteriaceae</taxon>
        <taxon>Escherichia</taxon>
    </lineage>
</organism>
<name>A0A377DZS7_ECOLX</name>
<dbReference type="GO" id="GO:0004850">
    <property type="term" value="F:uridine phosphorylase activity"/>
    <property type="evidence" value="ECO:0007669"/>
    <property type="project" value="UniProtKB-EC"/>
</dbReference>
<evidence type="ECO:0000259" key="8">
    <source>
        <dbReference type="Pfam" id="PF01048"/>
    </source>
</evidence>
<feature type="domain" description="Nucleoside phosphorylase" evidence="8">
    <location>
        <begin position="20"/>
        <end position="81"/>
    </location>
</feature>
<protein>
    <recommendedName>
        <fullName evidence="4">Uridine phosphorylase</fullName>
        <ecNumber evidence="3">2.4.2.3</ecNumber>
    </recommendedName>
</protein>
<comment type="similarity">
    <text evidence="2">Belongs to the PNP/UDP phosphorylase family.</text>
</comment>
<dbReference type="GO" id="GO:0005829">
    <property type="term" value="C:cytosol"/>
    <property type="evidence" value="ECO:0007669"/>
    <property type="project" value="TreeGrafter"/>
</dbReference>
<evidence type="ECO:0000256" key="7">
    <source>
        <dbReference type="ARBA" id="ARBA00048447"/>
    </source>
</evidence>
<accession>A0A377DZS7</accession>
<comment type="pathway">
    <text evidence="1">Pyrimidine metabolism; UMP biosynthesis via salvage pathway; uracil from uridine (phosphorylase route): step 1/1.</text>
</comment>
<evidence type="ECO:0000256" key="2">
    <source>
        <dbReference type="ARBA" id="ARBA00010456"/>
    </source>
</evidence>
<evidence type="ECO:0000256" key="6">
    <source>
        <dbReference type="ARBA" id="ARBA00022679"/>
    </source>
</evidence>
<dbReference type="Gene3D" id="3.40.50.1580">
    <property type="entry name" value="Nucleoside phosphorylase domain"/>
    <property type="match status" value="1"/>
</dbReference>
<dbReference type="PANTHER" id="PTHR43691">
    <property type="entry name" value="URIDINE PHOSPHORYLASE"/>
    <property type="match status" value="1"/>
</dbReference>
<dbReference type="GO" id="GO:0009164">
    <property type="term" value="P:nucleoside catabolic process"/>
    <property type="evidence" value="ECO:0007669"/>
    <property type="project" value="UniProtKB-ARBA"/>
</dbReference>
<dbReference type="InterPro" id="IPR018016">
    <property type="entry name" value="Nucleoside_phosphorylase_CS"/>
</dbReference>
<keyword evidence="5 9" id="KW-0328">Glycosyltransferase</keyword>
<dbReference type="EC" id="2.4.2.3" evidence="3"/>
<dbReference type="PROSITE" id="PS01232">
    <property type="entry name" value="PNP_UDP_1"/>
    <property type="match status" value="1"/>
</dbReference>
<dbReference type="Pfam" id="PF01048">
    <property type="entry name" value="PNP_UDP_1"/>
    <property type="match status" value="1"/>
</dbReference>
<evidence type="ECO:0000313" key="10">
    <source>
        <dbReference type="Proteomes" id="UP000254429"/>
    </source>
</evidence>
<evidence type="ECO:0000256" key="3">
    <source>
        <dbReference type="ARBA" id="ARBA00011888"/>
    </source>
</evidence>
<dbReference type="SUPFAM" id="SSF53167">
    <property type="entry name" value="Purine and uridine phosphorylases"/>
    <property type="match status" value="1"/>
</dbReference>
<gene>
    <name evidence="9" type="primary">udp_2</name>
    <name evidence="9" type="ORF">NCTC8500_05526</name>
</gene>
<dbReference type="PANTHER" id="PTHR43691:SF11">
    <property type="entry name" value="FI09636P-RELATED"/>
    <property type="match status" value="1"/>
</dbReference>
<evidence type="ECO:0000313" key="9">
    <source>
        <dbReference type="EMBL" id="STM41608.1"/>
    </source>
</evidence>
<comment type="catalytic activity">
    <reaction evidence="7">
        <text>uridine + phosphate = alpha-D-ribose 1-phosphate + uracil</text>
        <dbReference type="Rhea" id="RHEA:24388"/>
        <dbReference type="ChEBI" id="CHEBI:16704"/>
        <dbReference type="ChEBI" id="CHEBI:17568"/>
        <dbReference type="ChEBI" id="CHEBI:43474"/>
        <dbReference type="ChEBI" id="CHEBI:57720"/>
        <dbReference type="EC" id="2.4.2.3"/>
    </reaction>
</comment>
<dbReference type="Proteomes" id="UP000254429">
    <property type="component" value="Unassembled WGS sequence"/>
</dbReference>
<keyword evidence="6 9" id="KW-0808">Transferase</keyword>
<dbReference type="InterPro" id="IPR000845">
    <property type="entry name" value="Nucleoside_phosphorylase_d"/>
</dbReference>
<evidence type="ECO:0000256" key="5">
    <source>
        <dbReference type="ARBA" id="ARBA00022676"/>
    </source>
</evidence>
<evidence type="ECO:0000256" key="1">
    <source>
        <dbReference type="ARBA" id="ARBA00004825"/>
    </source>
</evidence>
<sequence>MSKSDVFHLGLTKNDLQGATLAIVPGDPDRVEKIAALMDKPVKLASHREFTTWRAELDGKPVIVCSTGIGGPSTSIAVEELHSWAFAPSCVSVQRALFSRILMWVMSWLPRRLSVWMARACTSHRWNSPLSLISNVRLRWLKLRNPLARQLTLA</sequence>
<dbReference type="InterPro" id="IPR035994">
    <property type="entry name" value="Nucleoside_phosphorylase_sf"/>
</dbReference>
<dbReference type="AlphaFoldDB" id="A0A377DZS7"/>